<dbReference type="GO" id="GO:0000723">
    <property type="term" value="P:telomere maintenance"/>
    <property type="evidence" value="ECO:0007669"/>
    <property type="project" value="InterPro"/>
</dbReference>
<accession>A0A8D9GAY3</accession>
<feature type="domain" description="DNA helicase Pif1-like 2B" evidence="4">
    <location>
        <begin position="700"/>
        <end position="746"/>
    </location>
</feature>
<evidence type="ECO:0000259" key="2">
    <source>
        <dbReference type="Pfam" id="PF05970"/>
    </source>
</evidence>
<dbReference type="GO" id="GO:0006310">
    <property type="term" value="P:DNA recombination"/>
    <property type="evidence" value="ECO:0007669"/>
    <property type="project" value="UniProtKB-KW"/>
</dbReference>
<dbReference type="InterPro" id="IPR049163">
    <property type="entry name" value="Pif1-like_2B_dom"/>
</dbReference>
<organism evidence="5 6">
    <name type="scientific">Brassica campestris</name>
    <name type="common">Field mustard</name>
    <dbReference type="NCBI Taxonomy" id="3711"/>
    <lineage>
        <taxon>Eukaryota</taxon>
        <taxon>Viridiplantae</taxon>
        <taxon>Streptophyta</taxon>
        <taxon>Embryophyta</taxon>
        <taxon>Tracheophyta</taxon>
        <taxon>Spermatophyta</taxon>
        <taxon>Magnoliopsida</taxon>
        <taxon>eudicotyledons</taxon>
        <taxon>Gunneridae</taxon>
        <taxon>Pentapetalae</taxon>
        <taxon>rosids</taxon>
        <taxon>malvids</taxon>
        <taxon>Brassicales</taxon>
        <taxon>Brassicaceae</taxon>
        <taxon>Brassiceae</taxon>
        <taxon>Brassica</taxon>
    </lineage>
</organism>
<keyword evidence="1" id="KW-0347">Helicase</keyword>
<keyword evidence="1" id="KW-0378">Hydrolase</keyword>
<dbReference type="Pfam" id="PF14214">
    <property type="entry name" value="Helitron_like_N"/>
    <property type="match status" value="1"/>
</dbReference>
<evidence type="ECO:0000259" key="4">
    <source>
        <dbReference type="Pfam" id="PF21530"/>
    </source>
</evidence>
<dbReference type="InterPro" id="IPR010285">
    <property type="entry name" value="DNA_helicase_pif1-like_DEAD"/>
</dbReference>
<keyword evidence="1" id="KW-0233">DNA recombination</keyword>
<keyword evidence="1" id="KW-0067">ATP-binding</keyword>
<dbReference type="PANTHER" id="PTHR10492">
    <property type="match status" value="1"/>
</dbReference>
<dbReference type="GO" id="GO:0043139">
    <property type="term" value="F:5'-3' DNA helicase activity"/>
    <property type="evidence" value="ECO:0007669"/>
    <property type="project" value="UniProtKB-EC"/>
</dbReference>
<evidence type="ECO:0000259" key="3">
    <source>
        <dbReference type="Pfam" id="PF14214"/>
    </source>
</evidence>
<dbReference type="InterPro" id="IPR027417">
    <property type="entry name" value="P-loop_NTPase"/>
</dbReference>
<dbReference type="GO" id="GO:0006281">
    <property type="term" value="P:DNA repair"/>
    <property type="evidence" value="ECO:0007669"/>
    <property type="project" value="UniProtKB-KW"/>
</dbReference>
<name>A0A8D9GAY3_BRACM</name>
<evidence type="ECO:0000256" key="1">
    <source>
        <dbReference type="RuleBase" id="RU363044"/>
    </source>
</evidence>
<dbReference type="GO" id="GO:0005524">
    <property type="term" value="F:ATP binding"/>
    <property type="evidence" value="ECO:0007669"/>
    <property type="project" value="UniProtKB-KW"/>
</dbReference>
<sequence length="898" mass="101737">MPQADEIAGLIVGDFTQDMGERDVVVQHKSSGLQHISDMHPLFMTLQYPILFPYGQIGFNENIPVTNTDGNTRKREYISKREYFAYQLQTRLAEGMVIVRSKRLLHQADLYNNVQDAVMKGDTDAKSIGKRVILPASFTGSPRYMAEKYHDAMAICRWYGNPDLFITITTNPKWDEISDHLKMYGPDDPNDRPDLEARVFKMKLDELISDFNKGIFFPRPKAVVYTIEFQKRGLPHAHILLWLDGDFRNPTAADIDNIISAELPDKEKDPEAYGLVEQHMMHGPCGEDRKTSPCMEDEDVLMQQRRLLRFPDLQLSPNELQQYTLIEIECLLQNFEKTLTEFTGMPLPNKAVMDEIKHKAMARHDQFDIAEEAIIHVKLFDKLNHQQRAVYDAVINSVFQKEGRLFFLYGAGGTGKTFLYRAIIAALRSSSKKVIPVASSAIAALLLPGGRTAHSRFIIPLKLFEDTYCEVKAGTILANFLSESDLIIWDEAPMAHRHTFEAVDRTLRDILAVTDTTALTKPFGGKTVLLGGDFRQILPVIPQGTRQETVNAALNRSHLWNNCEIFLLTQNMRVKPEEKAFADWILEVGDGRAAKEPQILDDCDQPEDRILIDKTILLPITSTPLETLCSSAFPDFANDYKDLNKIRETAILTPRNVTVDEINTYLVSKVPGEEKEYLSADSFAEEEQHSGDLDMTYPLEYLNSLEFPGLPAHKLRLKVGVPVMLLRNLNQKEGLCNGTRLIVTHLGEKVIKTEMLTSTTKRDPILLPRIILSPPESNHPFTLKRRQFPIRVCYAMTINKSQGQTLSHVSLYLPKPVFSHGQLYVALSRVTTPKGLKILDLNRDGESRTISNIVYREAYNGLPQSTGMLSSISTYALCVSLCFPILYKTLRFEANQIN</sequence>
<dbReference type="Gene3D" id="3.40.50.300">
    <property type="entry name" value="P-loop containing nucleotide triphosphate hydrolases"/>
    <property type="match status" value="2"/>
</dbReference>
<feature type="domain" description="DNA helicase Pif1-like DEAD-box helicase" evidence="2">
    <location>
        <begin position="382"/>
        <end position="596"/>
    </location>
</feature>
<dbReference type="Gramene" id="A05p10520.2_BraZ1">
    <property type="protein sequence ID" value="A05p10520.2_BraZ1.CDS"/>
    <property type="gene ID" value="A05g10520.2_BraZ1"/>
</dbReference>
<dbReference type="InterPro" id="IPR025476">
    <property type="entry name" value="Helitron_helicase-like"/>
</dbReference>
<keyword evidence="1" id="KW-0227">DNA damage</keyword>
<evidence type="ECO:0000313" key="6">
    <source>
        <dbReference type="Proteomes" id="UP000694005"/>
    </source>
</evidence>
<gene>
    <name evidence="5" type="ORF">BRAPAZ1V2_A05P10520.2</name>
</gene>
<comment type="catalytic activity">
    <reaction evidence="1">
        <text>ATP + H2O = ADP + phosphate + H(+)</text>
        <dbReference type="Rhea" id="RHEA:13065"/>
        <dbReference type="ChEBI" id="CHEBI:15377"/>
        <dbReference type="ChEBI" id="CHEBI:15378"/>
        <dbReference type="ChEBI" id="CHEBI:30616"/>
        <dbReference type="ChEBI" id="CHEBI:43474"/>
        <dbReference type="ChEBI" id="CHEBI:456216"/>
        <dbReference type="EC" id="5.6.2.3"/>
    </reaction>
</comment>
<dbReference type="EC" id="5.6.2.3" evidence="1"/>
<comment type="cofactor">
    <cofactor evidence="1">
        <name>Mg(2+)</name>
        <dbReference type="ChEBI" id="CHEBI:18420"/>
    </cofactor>
</comment>
<dbReference type="SUPFAM" id="SSF52540">
    <property type="entry name" value="P-loop containing nucleoside triphosphate hydrolases"/>
    <property type="match status" value="2"/>
</dbReference>
<dbReference type="Pfam" id="PF21530">
    <property type="entry name" value="Pif1_2B_dom"/>
    <property type="match status" value="1"/>
</dbReference>
<comment type="similarity">
    <text evidence="1">Belongs to the helicase family.</text>
</comment>
<keyword evidence="1" id="KW-0547">Nucleotide-binding</keyword>
<dbReference type="Proteomes" id="UP000694005">
    <property type="component" value="Chromosome A05"/>
</dbReference>
<dbReference type="PANTHER" id="PTHR10492:SF90">
    <property type="entry name" value="ATP-DEPENDENT DNA HELICASE"/>
    <property type="match status" value="1"/>
</dbReference>
<evidence type="ECO:0000313" key="5">
    <source>
        <dbReference type="EMBL" id="CAG7874531.1"/>
    </source>
</evidence>
<dbReference type="AlphaFoldDB" id="A0A8D9GAY3"/>
<keyword evidence="1" id="KW-0234">DNA repair</keyword>
<dbReference type="CDD" id="cd18809">
    <property type="entry name" value="SF1_C_RecD"/>
    <property type="match status" value="1"/>
</dbReference>
<dbReference type="FunFam" id="3.40.50.300:FF:002884">
    <property type="entry name" value="ATP-dependent DNA helicase"/>
    <property type="match status" value="1"/>
</dbReference>
<reference evidence="5 6" key="1">
    <citation type="submission" date="2021-07" db="EMBL/GenBank/DDBJ databases">
        <authorList>
            <consortium name="Genoscope - CEA"/>
            <person name="William W."/>
        </authorList>
    </citation>
    <scope>NUCLEOTIDE SEQUENCE [LARGE SCALE GENOMIC DNA]</scope>
</reference>
<dbReference type="GO" id="GO:0016787">
    <property type="term" value="F:hydrolase activity"/>
    <property type="evidence" value="ECO:0007669"/>
    <property type="project" value="UniProtKB-KW"/>
</dbReference>
<dbReference type="EMBL" id="LS974621">
    <property type="protein sequence ID" value="CAG7874531.1"/>
    <property type="molecule type" value="Genomic_DNA"/>
</dbReference>
<dbReference type="Pfam" id="PF05970">
    <property type="entry name" value="PIF1"/>
    <property type="match status" value="1"/>
</dbReference>
<proteinExistence type="inferred from homology"/>
<feature type="domain" description="Helitron helicase-like" evidence="3">
    <location>
        <begin position="96"/>
        <end position="241"/>
    </location>
</feature>
<protein>
    <recommendedName>
        <fullName evidence="1">ATP-dependent DNA helicase</fullName>
        <ecNumber evidence="1">5.6.2.3</ecNumber>
    </recommendedName>
</protein>